<accession>A0ABS8W7E8</accession>
<gene>
    <name evidence="1" type="ORF">K6Y31_08745</name>
</gene>
<evidence type="ECO:0000313" key="2">
    <source>
        <dbReference type="Proteomes" id="UP001201273"/>
    </source>
</evidence>
<proteinExistence type="predicted"/>
<organism evidence="1 2">
    <name type="scientific">Motilimonas cestriensis</name>
    <dbReference type="NCBI Taxonomy" id="2742685"/>
    <lineage>
        <taxon>Bacteria</taxon>
        <taxon>Pseudomonadati</taxon>
        <taxon>Pseudomonadota</taxon>
        <taxon>Gammaproteobacteria</taxon>
        <taxon>Alteromonadales</taxon>
        <taxon>Alteromonadales genera incertae sedis</taxon>
        <taxon>Motilimonas</taxon>
    </lineage>
</organism>
<name>A0ABS8W7E8_9GAMM</name>
<comment type="caution">
    <text evidence="1">The sequence shown here is derived from an EMBL/GenBank/DDBJ whole genome shotgun (WGS) entry which is preliminary data.</text>
</comment>
<reference evidence="1 2" key="1">
    <citation type="journal article" date="2022" name="Environ. Microbiol. Rep.">
        <title>Eco-phylogenetic analyses reveal divergent evolution of vitamin B12 metabolism in the marine bacterial family 'Psychromonadaceae'.</title>
        <authorList>
            <person name="Jin X."/>
            <person name="Yang Y."/>
            <person name="Cao H."/>
            <person name="Gao B."/>
            <person name="Zhao Z."/>
        </authorList>
    </citation>
    <scope>NUCLEOTIDE SEQUENCE [LARGE SCALE GENOMIC DNA]</scope>
    <source>
        <strain evidence="1 2">MKS20</strain>
    </source>
</reference>
<dbReference type="Proteomes" id="UP001201273">
    <property type="component" value="Unassembled WGS sequence"/>
</dbReference>
<dbReference type="RefSeq" id="WP_233052411.1">
    <property type="nucleotide sequence ID" value="NZ_JAIMJA010000007.1"/>
</dbReference>
<dbReference type="EMBL" id="JAIMJA010000007">
    <property type="protein sequence ID" value="MCE2594901.1"/>
    <property type="molecule type" value="Genomic_DNA"/>
</dbReference>
<protein>
    <submittedName>
        <fullName evidence="1">Uncharacterized protein</fullName>
    </submittedName>
</protein>
<keyword evidence="2" id="KW-1185">Reference proteome</keyword>
<evidence type="ECO:0000313" key="1">
    <source>
        <dbReference type="EMBL" id="MCE2594901.1"/>
    </source>
</evidence>
<sequence>MLHVNISVLVFGHEPTHIPIPDVSLQLTQTGISVSELIRLTVAKQISAMTAAQNQPESIAESVHHQYLHPDDVEQMQVEGKIALAKPLTTSTPVINVEQEAAKAITAFRNKRFKIFIDGEEVHDVDQLCQLHNDSNIKFLRLIPLVGG</sequence>